<proteinExistence type="inferred from homology"/>
<dbReference type="PANTHER" id="PTHR11567">
    <property type="entry name" value="ACID PHOSPHATASE-RELATED"/>
    <property type="match status" value="1"/>
</dbReference>
<dbReference type="AlphaFoldDB" id="A0A803J7S2"/>
<dbReference type="PANTHER" id="PTHR11567:SF145">
    <property type="entry name" value="TESTICULAR ACID PHOSPHATASE"/>
    <property type="match status" value="1"/>
</dbReference>
<dbReference type="InterPro" id="IPR050645">
    <property type="entry name" value="Histidine_acid_phosphatase"/>
</dbReference>
<evidence type="ECO:0000256" key="6">
    <source>
        <dbReference type="ARBA" id="ARBA00023180"/>
    </source>
</evidence>
<keyword evidence="6" id="KW-0325">Glycoprotein</keyword>
<dbReference type="InterPro" id="IPR033379">
    <property type="entry name" value="Acid_Pase_AS"/>
</dbReference>
<feature type="transmembrane region" description="Helical" evidence="8">
    <location>
        <begin position="12"/>
        <end position="30"/>
    </location>
</feature>
<keyword evidence="8" id="KW-0472">Membrane</keyword>
<dbReference type="InParanoid" id="A0A803J7S2"/>
<dbReference type="CDD" id="cd07061">
    <property type="entry name" value="HP_HAP_like"/>
    <property type="match status" value="1"/>
</dbReference>
<keyword evidence="8" id="KW-1133">Transmembrane helix</keyword>
<dbReference type="Ensembl" id="ENSXETT00000107479">
    <property type="protein sequence ID" value="ENSXETP00000103919"/>
    <property type="gene ID" value="ENSXETG00000000300"/>
</dbReference>
<dbReference type="InterPro" id="IPR029033">
    <property type="entry name" value="His_PPase_superfam"/>
</dbReference>
<feature type="compositionally biased region" description="Pro residues" evidence="7">
    <location>
        <begin position="40"/>
        <end position="49"/>
    </location>
</feature>
<gene>
    <name evidence="9" type="primary">acp4</name>
</gene>
<dbReference type="FunCoup" id="A0A803J7S2">
    <property type="interactions" value="11"/>
</dbReference>
<evidence type="ECO:0000256" key="7">
    <source>
        <dbReference type="SAM" id="MobiDB-lite"/>
    </source>
</evidence>
<reference evidence="9" key="2">
    <citation type="submission" date="2021-03" db="UniProtKB">
        <authorList>
            <consortium name="Ensembl"/>
        </authorList>
    </citation>
    <scope>IDENTIFICATION</scope>
</reference>
<reference evidence="9" key="1">
    <citation type="journal article" date="2010" name="Science">
        <title>The genome of the Western clawed frog Xenopus tropicalis.</title>
        <authorList>
            <person name="Hellsten U."/>
            <person name="Harland R.M."/>
            <person name="Gilchrist M.J."/>
            <person name="Hendrix D."/>
            <person name="Jurka J."/>
            <person name="Kapitonov V."/>
            <person name="Ovcharenko I."/>
            <person name="Putnam N.H."/>
            <person name="Shu S."/>
            <person name="Taher L."/>
            <person name="Blitz I.L."/>
            <person name="Blumberg B."/>
            <person name="Dichmann D.S."/>
            <person name="Dubchak I."/>
            <person name="Amaya E."/>
            <person name="Detter J.C."/>
            <person name="Fletcher R."/>
            <person name="Gerhard D.S."/>
            <person name="Goodstein D."/>
            <person name="Graves T."/>
            <person name="Grigoriev I.V."/>
            <person name="Grimwood J."/>
            <person name="Kawashima T."/>
            <person name="Lindquist E."/>
            <person name="Lucas S.M."/>
            <person name="Mead P.E."/>
            <person name="Mitros T."/>
            <person name="Ogino H."/>
            <person name="Ohta Y."/>
            <person name="Poliakov A.V."/>
            <person name="Pollet N."/>
            <person name="Robert J."/>
            <person name="Salamov A."/>
            <person name="Sater A.K."/>
            <person name="Schmutz J."/>
            <person name="Terry A."/>
            <person name="Vize P.D."/>
            <person name="Warren W.C."/>
            <person name="Wells D."/>
            <person name="Wills A."/>
            <person name="Wilson R.K."/>
            <person name="Zimmerman L.B."/>
            <person name="Zorn A.M."/>
            <person name="Grainger R."/>
            <person name="Grammer T."/>
            <person name="Khokha M.K."/>
            <person name="Richardson P.M."/>
            <person name="Rokhsar D.S."/>
        </authorList>
    </citation>
    <scope>NUCLEOTIDE SEQUENCE [LARGE SCALE GENOMIC DNA]</scope>
    <source>
        <strain evidence="9">Nigerian</strain>
    </source>
</reference>
<dbReference type="Gene3D" id="3.40.50.1240">
    <property type="entry name" value="Phosphoglycerate mutase-like"/>
    <property type="match status" value="1"/>
</dbReference>
<dbReference type="Xenbase" id="XB-GENE-960831">
    <property type="gene designation" value="acp4"/>
</dbReference>
<dbReference type="PROSITE" id="PS00778">
    <property type="entry name" value="HIS_ACID_PHOSPHAT_2"/>
    <property type="match status" value="1"/>
</dbReference>
<dbReference type="Pfam" id="PF00328">
    <property type="entry name" value="His_Phos_2"/>
    <property type="match status" value="1"/>
</dbReference>
<dbReference type="FunFam" id="3.40.50.1240:FF:000010">
    <property type="entry name" value="Prostatic acid phosphatase"/>
    <property type="match status" value="1"/>
</dbReference>
<dbReference type="InterPro" id="IPR000560">
    <property type="entry name" value="His_Pase_clade-2"/>
</dbReference>
<evidence type="ECO:0000256" key="2">
    <source>
        <dbReference type="ARBA" id="ARBA00005375"/>
    </source>
</evidence>
<evidence type="ECO:0000256" key="4">
    <source>
        <dbReference type="ARBA" id="ARBA00022729"/>
    </source>
</evidence>
<keyword evidence="8" id="KW-0812">Transmembrane</keyword>
<protein>
    <recommendedName>
        <fullName evidence="3">acid phosphatase</fullName>
        <ecNumber evidence="3">3.1.3.2</ecNumber>
    </recommendedName>
</protein>
<evidence type="ECO:0000256" key="1">
    <source>
        <dbReference type="ARBA" id="ARBA00000032"/>
    </source>
</evidence>
<feature type="region of interest" description="Disordered" evidence="7">
    <location>
        <begin position="39"/>
        <end position="75"/>
    </location>
</feature>
<accession>A0A803J7S2</accession>
<dbReference type="Bgee" id="ENSXETG00000000300">
    <property type="expression patterns" value="Expressed in testis and 4 other cell types or tissues"/>
</dbReference>
<keyword evidence="4" id="KW-0732">Signal</keyword>
<comment type="catalytic activity">
    <reaction evidence="1">
        <text>a phosphate monoester + H2O = an alcohol + phosphate</text>
        <dbReference type="Rhea" id="RHEA:15017"/>
        <dbReference type="ChEBI" id="CHEBI:15377"/>
        <dbReference type="ChEBI" id="CHEBI:30879"/>
        <dbReference type="ChEBI" id="CHEBI:43474"/>
        <dbReference type="ChEBI" id="CHEBI:67140"/>
        <dbReference type="EC" id="3.1.3.2"/>
    </reaction>
</comment>
<name>A0A803J7S2_XENTR</name>
<dbReference type="PROSITE" id="PS00616">
    <property type="entry name" value="HIS_ACID_PHOSPHAT_1"/>
    <property type="match status" value="1"/>
</dbReference>
<comment type="similarity">
    <text evidence="2">Belongs to the histidine acid phosphatase family.</text>
</comment>
<sequence>MHPEYCSTAESYLQLSIILGTHAALLYLTFLEHTRGILRPAPPPSPPTLPHSHIPGSSVVRPRQPRNHRETHAQNPAIMKRETEFLWLPLAFTNLYILTSLSQRMDNLTFVVVVFRHGDRAPIDTYPNDPYKEKIWPNGLQQLTQEGVRQQYELGRFLRRRYDHFLSSTYNRQEIYVRSTDYDRTLMSAQASLAGLYPPNGSQLWHPEIHWQPIPVHTVPVSQDRLLKFPSKDCPRYYELMRETIQQPEYQDKVNSWKDIMKRIANYTGYRAETTISRWVWKVYDTLFCQKSHNISLPLWATADVMKTLEEISAFDVKSHVEMHKTNEKARLTGGILVDALLRNFSDVVHKSLPLKMLMYSAHDSTLIALQGALKVYNGLQPPYSSCHIFEFYKEVDGTHSVRMFYRNESSREPYELLLPGCASPCPVLNFTQLTAPMIPMDWRKECTSACHVKTASDFF</sequence>
<evidence type="ECO:0000256" key="3">
    <source>
        <dbReference type="ARBA" id="ARBA00012646"/>
    </source>
</evidence>
<dbReference type="SUPFAM" id="SSF53254">
    <property type="entry name" value="Phosphoglycerate mutase-like"/>
    <property type="match status" value="1"/>
</dbReference>
<organism evidence="9">
    <name type="scientific">Xenopus tropicalis</name>
    <name type="common">Western clawed frog</name>
    <name type="synonym">Silurana tropicalis</name>
    <dbReference type="NCBI Taxonomy" id="8364"/>
    <lineage>
        <taxon>Eukaryota</taxon>
        <taxon>Metazoa</taxon>
        <taxon>Chordata</taxon>
        <taxon>Craniata</taxon>
        <taxon>Vertebrata</taxon>
        <taxon>Euteleostomi</taxon>
        <taxon>Amphibia</taxon>
        <taxon>Batrachia</taxon>
        <taxon>Anura</taxon>
        <taxon>Pipoidea</taxon>
        <taxon>Pipidae</taxon>
        <taxon>Xenopodinae</taxon>
        <taxon>Xenopus</taxon>
        <taxon>Silurana</taxon>
    </lineage>
</organism>
<evidence type="ECO:0000256" key="5">
    <source>
        <dbReference type="ARBA" id="ARBA00022801"/>
    </source>
</evidence>
<evidence type="ECO:0000256" key="8">
    <source>
        <dbReference type="SAM" id="Phobius"/>
    </source>
</evidence>
<keyword evidence="5" id="KW-0378">Hydrolase</keyword>
<dbReference type="GO" id="GO:0003993">
    <property type="term" value="F:acid phosphatase activity"/>
    <property type="evidence" value="ECO:0007669"/>
    <property type="project" value="UniProtKB-EC"/>
</dbReference>
<evidence type="ECO:0000313" key="9">
    <source>
        <dbReference type="Ensembl" id="ENSXETP00000103919"/>
    </source>
</evidence>
<dbReference type="GeneTree" id="ENSGT00940000161433"/>
<dbReference type="EC" id="3.1.3.2" evidence="3"/>